<dbReference type="EMBL" id="GDJX01025366">
    <property type="protein sequence ID" value="JAT42570.1"/>
    <property type="molecule type" value="Transcribed_RNA"/>
</dbReference>
<dbReference type="InterPro" id="IPR030457">
    <property type="entry name" value="ELO_CS"/>
</dbReference>
<gene>
    <name evidence="11" type="primary">ELOVL5_0</name>
    <name evidence="11" type="ORF">g.22805</name>
</gene>
<keyword evidence="7" id="KW-0443">Lipid metabolism</keyword>
<comment type="subcellular location">
    <subcellularLocation>
        <location evidence="1">Membrane</location>
        <topology evidence="1">Multi-pass membrane protein</topology>
    </subcellularLocation>
</comment>
<evidence type="ECO:0000313" key="11">
    <source>
        <dbReference type="EMBL" id="JAT42570.1"/>
    </source>
</evidence>
<evidence type="ECO:0000256" key="1">
    <source>
        <dbReference type="ARBA" id="ARBA00004141"/>
    </source>
</evidence>
<keyword evidence="6 10" id="KW-1133">Transmembrane helix</keyword>
<evidence type="ECO:0000256" key="2">
    <source>
        <dbReference type="ARBA" id="ARBA00022516"/>
    </source>
</evidence>
<dbReference type="Pfam" id="PF01151">
    <property type="entry name" value="ELO"/>
    <property type="match status" value="1"/>
</dbReference>
<keyword evidence="3" id="KW-0808">Transferase</keyword>
<dbReference type="GO" id="GO:0005789">
    <property type="term" value="C:endoplasmic reticulum membrane"/>
    <property type="evidence" value="ECO:0007669"/>
    <property type="project" value="TreeGrafter"/>
</dbReference>
<name>A0A1D1XJI7_9ARAE</name>
<dbReference type="GO" id="GO:0042761">
    <property type="term" value="P:very long-chain fatty acid biosynthetic process"/>
    <property type="evidence" value="ECO:0007669"/>
    <property type="project" value="TreeGrafter"/>
</dbReference>
<evidence type="ECO:0000256" key="5">
    <source>
        <dbReference type="ARBA" id="ARBA00022832"/>
    </source>
</evidence>
<evidence type="ECO:0000256" key="4">
    <source>
        <dbReference type="ARBA" id="ARBA00022692"/>
    </source>
</evidence>
<evidence type="ECO:0000256" key="9">
    <source>
        <dbReference type="ARBA" id="ARBA00023160"/>
    </source>
</evidence>
<feature type="transmembrane region" description="Helical" evidence="10">
    <location>
        <begin position="247"/>
        <end position="264"/>
    </location>
</feature>
<dbReference type="InterPro" id="IPR002076">
    <property type="entry name" value="ELO_fam"/>
</dbReference>
<dbReference type="GO" id="GO:0009922">
    <property type="term" value="F:fatty acid elongase activity"/>
    <property type="evidence" value="ECO:0007669"/>
    <property type="project" value="InterPro"/>
</dbReference>
<feature type="transmembrane region" description="Helical" evidence="10">
    <location>
        <begin position="104"/>
        <end position="124"/>
    </location>
</feature>
<feature type="transmembrane region" description="Helical" evidence="10">
    <location>
        <begin position="186"/>
        <end position="203"/>
    </location>
</feature>
<dbReference type="GO" id="GO:0019367">
    <property type="term" value="P:fatty acid elongation, saturated fatty acid"/>
    <property type="evidence" value="ECO:0007669"/>
    <property type="project" value="TreeGrafter"/>
</dbReference>
<feature type="transmembrane region" description="Helical" evidence="10">
    <location>
        <begin position="72"/>
        <end position="92"/>
    </location>
</feature>
<organism evidence="11">
    <name type="scientific">Anthurium amnicola</name>
    <dbReference type="NCBI Taxonomy" id="1678845"/>
    <lineage>
        <taxon>Eukaryota</taxon>
        <taxon>Viridiplantae</taxon>
        <taxon>Streptophyta</taxon>
        <taxon>Embryophyta</taxon>
        <taxon>Tracheophyta</taxon>
        <taxon>Spermatophyta</taxon>
        <taxon>Magnoliopsida</taxon>
        <taxon>Liliopsida</taxon>
        <taxon>Araceae</taxon>
        <taxon>Pothoideae</taxon>
        <taxon>Potheae</taxon>
        <taxon>Anthurium</taxon>
    </lineage>
</organism>
<keyword evidence="9" id="KW-0275">Fatty acid biosynthesis</keyword>
<evidence type="ECO:0000256" key="3">
    <source>
        <dbReference type="ARBA" id="ARBA00022679"/>
    </source>
</evidence>
<dbReference type="PANTHER" id="PTHR11157">
    <property type="entry name" value="FATTY ACID ACYL TRANSFERASE-RELATED"/>
    <property type="match status" value="1"/>
</dbReference>
<reference evidence="11" key="1">
    <citation type="submission" date="2015-07" db="EMBL/GenBank/DDBJ databases">
        <title>Transcriptome Assembly of Anthurium amnicola.</title>
        <authorList>
            <person name="Suzuki J."/>
        </authorList>
    </citation>
    <scope>NUCLEOTIDE SEQUENCE</scope>
</reference>
<keyword evidence="2" id="KW-0444">Lipid biosynthesis</keyword>
<dbReference type="GO" id="GO:0034625">
    <property type="term" value="P:fatty acid elongation, monounsaturated fatty acid"/>
    <property type="evidence" value="ECO:0007669"/>
    <property type="project" value="TreeGrafter"/>
</dbReference>
<keyword evidence="5" id="KW-0276">Fatty acid metabolism</keyword>
<dbReference type="AlphaFoldDB" id="A0A1D1XJI7"/>
<proteinExistence type="predicted"/>
<dbReference type="GO" id="GO:0030148">
    <property type="term" value="P:sphingolipid biosynthetic process"/>
    <property type="evidence" value="ECO:0007669"/>
    <property type="project" value="TreeGrafter"/>
</dbReference>
<protein>
    <submittedName>
        <fullName evidence="11">Elongation of very long chain fatty acids protein 5</fullName>
    </submittedName>
</protein>
<keyword evidence="4 10" id="KW-0812">Transmembrane</keyword>
<accession>A0A1D1XJI7</accession>
<evidence type="ECO:0000256" key="7">
    <source>
        <dbReference type="ARBA" id="ARBA00023098"/>
    </source>
</evidence>
<feature type="transmembrane region" description="Helical" evidence="10">
    <location>
        <begin position="276"/>
        <end position="298"/>
    </location>
</feature>
<evidence type="ECO:0000256" key="6">
    <source>
        <dbReference type="ARBA" id="ARBA00022989"/>
    </source>
</evidence>
<feature type="transmembrane region" description="Helical" evidence="10">
    <location>
        <begin position="209"/>
        <end position="226"/>
    </location>
</feature>
<sequence length="317" mass="37140">MDSNLVTLLISTPPVDNFITLFEKIGNITDPFLAPIEITLKSSFKSLFPSLTENVSKFLEENQSPLSARLPLMNPFHVFLITIAYLSIIYFGKIYMSRREKLTVKYLSILHNFFLVSLSSYMFLTVSYEAWKNGYSLFANPDVKSEEGFQMAKYVWLFYVSKISEFTDTYIMVLKKNNHQISFLHVYHHCSIFVIWWIVTFIAPNGESYFSAALNSLVHVVMYGYYLSTTLSFPIRFLKRYITQFQMTQFVMMMIQATYDIIYFKVLHPEEKNTYPFSLTALLWVYMVSMLALFANFYKADRKREKVSKPVGDKKSR</sequence>
<dbReference type="GO" id="GO:0034626">
    <property type="term" value="P:fatty acid elongation, polyunsaturated fatty acid"/>
    <property type="evidence" value="ECO:0007669"/>
    <property type="project" value="TreeGrafter"/>
</dbReference>
<keyword evidence="8 10" id="KW-0472">Membrane</keyword>
<evidence type="ECO:0000256" key="10">
    <source>
        <dbReference type="SAM" id="Phobius"/>
    </source>
</evidence>
<dbReference type="PROSITE" id="PS01188">
    <property type="entry name" value="ELO"/>
    <property type="match status" value="1"/>
</dbReference>
<evidence type="ECO:0000256" key="8">
    <source>
        <dbReference type="ARBA" id="ARBA00023136"/>
    </source>
</evidence>
<dbReference type="PANTHER" id="PTHR11157:SF126">
    <property type="entry name" value="ELONGATION OF VERY LONG CHAIN FATTY ACIDS PROTEIN"/>
    <property type="match status" value="1"/>
</dbReference>
<feature type="transmembrane region" description="Helical" evidence="10">
    <location>
        <begin position="154"/>
        <end position="174"/>
    </location>
</feature>